<sequence length="115" mass="13196">MKRLAAALAALLTFGASVASAHPHREGYWVYHGRHWPVYREVYVPPPGWIERRWIVGERLPPAYYGPPYVIVDWRARHLRKPPRGHHWVRVGDDVVLAAIATGLITEVIRGVYAR</sequence>
<keyword evidence="2" id="KW-0614">Plasmid</keyword>
<dbReference type="Pfam" id="PF11776">
    <property type="entry name" value="RcnB"/>
    <property type="match status" value="1"/>
</dbReference>
<feature type="chain" id="PRO_5002822691" evidence="1">
    <location>
        <begin position="22"/>
        <end position="115"/>
    </location>
</feature>
<accession>B4RI52</accession>
<keyword evidence="3" id="KW-1185">Reference proteome</keyword>
<dbReference type="EMBL" id="CP000748">
    <property type="protein sequence ID" value="ACG80027.1"/>
    <property type="molecule type" value="Genomic_DNA"/>
</dbReference>
<dbReference type="OrthoDB" id="9808839at2"/>
<geneLocation type="plasmid" evidence="3">
    <name>pHLK1</name>
</geneLocation>
<dbReference type="KEGG" id="pzu:PHZ_p0084"/>
<dbReference type="Gene3D" id="3.10.450.160">
    <property type="entry name" value="inner membrane protein cigr"/>
    <property type="match status" value="1"/>
</dbReference>
<dbReference type="HOGENOM" id="CLU_102089_2_1_5"/>
<feature type="signal peptide" evidence="1">
    <location>
        <begin position="1"/>
        <end position="21"/>
    </location>
</feature>
<keyword evidence="1" id="KW-0732">Signal</keyword>
<evidence type="ECO:0000256" key="1">
    <source>
        <dbReference type="SAM" id="SignalP"/>
    </source>
</evidence>
<proteinExistence type="predicted"/>
<gene>
    <name evidence="2" type="ordered locus">PHZ_p0084</name>
</gene>
<dbReference type="Proteomes" id="UP000001868">
    <property type="component" value="Plasmid pHLK1"/>
</dbReference>
<name>B4RI52_PHEZH</name>
<evidence type="ECO:0000313" key="2">
    <source>
        <dbReference type="EMBL" id="ACG80027.1"/>
    </source>
</evidence>
<dbReference type="InterPro" id="IPR024572">
    <property type="entry name" value="RcnB"/>
</dbReference>
<organism evidence="2 3">
    <name type="scientific">Phenylobacterium zucineum (strain HLK1)</name>
    <dbReference type="NCBI Taxonomy" id="450851"/>
    <lineage>
        <taxon>Bacteria</taxon>
        <taxon>Pseudomonadati</taxon>
        <taxon>Pseudomonadota</taxon>
        <taxon>Alphaproteobacteria</taxon>
        <taxon>Caulobacterales</taxon>
        <taxon>Caulobacteraceae</taxon>
        <taxon>Phenylobacterium</taxon>
    </lineage>
</organism>
<protein>
    <submittedName>
        <fullName evidence="2">Predicted integral membrane protein</fullName>
    </submittedName>
</protein>
<dbReference type="AlphaFoldDB" id="B4RI52"/>
<evidence type="ECO:0000313" key="3">
    <source>
        <dbReference type="Proteomes" id="UP000001868"/>
    </source>
</evidence>
<reference evidence="2 3" key="1">
    <citation type="journal article" date="2008" name="BMC Genomics">
        <title>Complete genome of Phenylobacterium zucineum - a novel facultative intracellular bacterium isolated from human erythroleukemia cell line K562.</title>
        <authorList>
            <person name="Luo Y."/>
            <person name="Xu X."/>
            <person name="Ding Z."/>
            <person name="Liu Z."/>
            <person name="Zhang B."/>
            <person name="Yan Z."/>
            <person name="Sun J."/>
            <person name="Hu S."/>
            <person name="Hu X."/>
        </authorList>
    </citation>
    <scope>NUCLEOTIDE SEQUENCE [LARGE SCALE GENOMIC DNA]</scope>
    <source>
        <strain evidence="3">HLK1</strain>
        <plasmid evidence="3">HLK1</plasmid>
        <plasmid evidence="3">Plasmid pHLK1</plasmid>
    </source>
</reference>
<dbReference type="eggNOG" id="COG5455">
    <property type="taxonomic scope" value="Bacteria"/>
</dbReference>
<dbReference type="RefSeq" id="WP_012520327.1">
    <property type="nucleotide sequence ID" value="NC_011143.1"/>
</dbReference>